<sequence>MRVFWDSELAGIAKLITSTCIKSHQYTCAATAKFPNPVMAYLHLNITGQPAFLDPEPLIESLLQVWLNAKEQVSAAMIQKCPSFKSGIARRHIKMLMDNLTHIGCAFGVYFVTRHTKAAHLICYLSYWKPEGEPVYATEPPSPGSGYSEECGCPPRYRESQDCLCVAGPRTPHKIMPTQKLTDVISRAQSNLPFFDLEQKCGNTSSKQKIIMLPLFKLVDVTEDAHEKKTEYKDKTLYRSVINNSFTTNHYEQKEENVDALFISSENTEESKVSPIKKTIASELLHNVNKLKKQREIVVTKATTTSKPLIEEATTTKKPLIEAPLSSDEATCPIENGIKNPEKLQVMNLLDALIEKGKNVDLNSGEIGKFEAKMRRIYQSAFRKKITSNDNQIN</sequence>
<dbReference type="Gene3D" id="3.40.33.10">
    <property type="entry name" value="CAP"/>
    <property type="match status" value="1"/>
</dbReference>
<organism evidence="3">
    <name type="scientific">Heliothis virescens</name>
    <name type="common">Tobacco budworm moth</name>
    <dbReference type="NCBI Taxonomy" id="7102"/>
    <lineage>
        <taxon>Eukaryota</taxon>
        <taxon>Metazoa</taxon>
        <taxon>Ecdysozoa</taxon>
        <taxon>Arthropoda</taxon>
        <taxon>Hexapoda</taxon>
        <taxon>Insecta</taxon>
        <taxon>Pterygota</taxon>
        <taxon>Neoptera</taxon>
        <taxon>Endopterygota</taxon>
        <taxon>Lepidoptera</taxon>
        <taxon>Glossata</taxon>
        <taxon>Ditrysia</taxon>
        <taxon>Noctuoidea</taxon>
        <taxon>Noctuidae</taxon>
        <taxon>Heliothinae</taxon>
        <taxon>Heliothis</taxon>
    </lineage>
</organism>
<dbReference type="AlphaFoldDB" id="A0A2A4JTM5"/>
<name>A0A2A4JTM5_HELVI</name>
<accession>A0A2A4JTM5</accession>
<dbReference type="InterPro" id="IPR035940">
    <property type="entry name" value="CAP_sf"/>
</dbReference>
<evidence type="ECO:0000313" key="3">
    <source>
        <dbReference type="EMBL" id="PCG75126.1"/>
    </source>
</evidence>
<reference evidence="3" key="1">
    <citation type="submission" date="2017-09" db="EMBL/GenBank/DDBJ databases">
        <title>Contemporary evolution of a Lepidopteran species, Heliothis virescens, in response to modern agricultural practices.</title>
        <authorList>
            <person name="Fritz M.L."/>
            <person name="Deyonke A.M."/>
            <person name="Papanicolaou A."/>
            <person name="Micinski S."/>
            <person name="Westbrook J."/>
            <person name="Gould F."/>
        </authorList>
    </citation>
    <scope>NUCLEOTIDE SEQUENCE [LARGE SCALE GENOMIC DNA]</scope>
    <source>
        <strain evidence="3">HvINT-</strain>
        <tissue evidence="3">Whole body</tissue>
    </source>
</reference>
<keyword evidence="2" id="KW-0964">Secreted</keyword>
<evidence type="ECO:0008006" key="4">
    <source>
        <dbReference type="Google" id="ProtNLM"/>
    </source>
</evidence>
<dbReference type="EMBL" id="NWSH01000636">
    <property type="protein sequence ID" value="PCG75126.1"/>
    <property type="molecule type" value="Genomic_DNA"/>
</dbReference>
<dbReference type="STRING" id="7102.A0A2A4JTM5"/>
<dbReference type="SUPFAM" id="SSF55797">
    <property type="entry name" value="PR-1-like"/>
    <property type="match status" value="1"/>
</dbReference>
<comment type="caution">
    <text evidence="3">The sequence shown here is derived from an EMBL/GenBank/DDBJ whole genome shotgun (WGS) entry which is preliminary data.</text>
</comment>
<evidence type="ECO:0000256" key="1">
    <source>
        <dbReference type="ARBA" id="ARBA00004613"/>
    </source>
</evidence>
<proteinExistence type="predicted"/>
<comment type="subcellular location">
    <subcellularLocation>
        <location evidence="1">Secreted</location>
    </subcellularLocation>
</comment>
<protein>
    <recommendedName>
        <fullName evidence="4">SCP domain-containing protein</fullName>
    </recommendedName>
</protein>
<evidence type="ECO:0000256" key="2">
    <source>
        <dbReference type="ARBA" id="ARBA00022525"/>
    </source>
</evidence>
<gene>
    <name evidence="3" type="ORF">B5V51_12203</name>
</gene>